<dbReference type="PANTHER" id="PTHR42850">
    <property type="entry name" value="METALLOPHOSPHOESTERASE"/>
    <property type="match status" value="1"/>
</dbReference>
<dbReference type="InterPro" id="IPR050126">
    <property type="entry name" value="Ap4A_hydrolase"/>
</dbReference>
<dbReference type="Gene3D" id="3.60.21.10">
    <property type="match status" value="1"/>
</dbReference>
<dbReference type="InterPro" id="IPR004843">
    <property type="entry name" value="Calcineurin-like_PHP"/>
</dbReference>
<dbReference type="InterPro" id="IPR006186">
    <property type="entry name" value="Ser/Thr-sp_prot-phosphatase"/>
</dbReference>
<dbReference type="Pfam" id="PF00149">
    <property type="entry name" value="Metallophos"/>
    <property type="match status" value="1"/>
</dbReference>
<keyword evidence="3" id="KW-1185">Reference proteome</keyword>
<dbReference type="Proteomes" id="UP001595766">
    <property type="component" value="Unassembled WGS sequence"/>
</dbReference>
<comment type="caution">
    <text evidence="2">The sequence shown here is derived from an EMBL/GenBank/DDBJ whole genome shotgun (WGS) entry which is preliminary data.</text>
</comment>
<gene>
    <name evidence="2" type="ORF">ACFOUP_01740</name>
</gene>
<dbReference type="PRINTS" id="PR00114">
    <property type="entry name" value="STPHPHTASE"/>
</dbReference>
<accession>A0ABV8EFQ2</accession>
<dbReference type="InterPro" id="IPR029052">
    <property type="entry name" value="Metallo-depent_PP-like"/>
</dbReference>
<dbReference type="RefSeq" id="WP_241292485.1">
    <property type="nucleotide sequence ID" value="NZ_JAKZGR010000003.1"/>
</dbReference>
<dbReference type="PANTHER" id="PTHR42850:SF4">
    <property type="entry name" value="ZINC-DEPENDENT ENDOPOLYPHOSPHATASE"/>
    <property type="match status" value="1"/>
</dbReference>
<dbReference type="SUPFAM" id="SSF56300">
    <property type="entry name" value="Metallo-dependent phosphatases"/>
    <property type="match status" value="1"/>
</dbReference>
<dbReference type="EMBL" id="JBHSAV010000003">
    <property type="protein sequence ID" value="MFC3975087.1"/>
    <property type="molecule type" value="Genomic_DNA"/>
</dbReference>
<evidence type="ECO:0000313" key="2">
    <source>
        <dbReference type="EMBL" id="MFC3975087.1"/>
    </source>
</evidence>
<protein>
    <submittedName>
        <fullName evidence="2">Metallophosphoesterase</fullName>
    </submittedName>
</protein>
<evidence type="ECO:0000259" key="1">
    <source>
        <dbReference type="PROSITE" id="PS00125"/>
    </source>
</evidence>
<dbReference type="PROSITE" id="PS00125">
    <property type="entry name" value="SER_THR_PHOSPHATASE"/>
    <property type="match status" value="1"/>
</dbReference>
<name>A0ABV8EFQ2_9BACT</name>
<sequence length="217" mass="25132">MALFIIGDVHGCFHTYLKLLDQWNPKHETLIQVGDLIDRGNLSPLSIRLSFEIKKSFPDNSFFLRGNHEQMMIDHFQHAKTPYNWLQNGGEQVLSQFENLEMNLSDYQPWINELPLHWENDHVLISHAGFSGIGDPFEQNNSQNVLWSRRRPMKLDKVQIIGHTPLTSEHPQYYPESNTWNIDTGAYKGNYLSGIKLEDDGTLIELISIPTDMQDIK</sequence>
<proteinExistence type="predicted"/>
<feature type="domain" description="Serine/threonine specific protein phosphatases" evidence="1">
    <location>
        <begin position="64"/>
        <end position="69"/>
    </location>
</feature>
<reference evidence="3" key="1">
    <citation type="journal article" date="2019" name="Int. J. Syst. Evol. Microbiol.">
        <title>The Global Catalogue of Microorganisms (GCM) 10K type strain sequencing project: providing services to taxonomists for standard genome sequencing and annotation.</title>
        <authorList>
            <consortium name="The Broad Institute Genomics Platform"/>
            <consortium name="The Broad Institute Genome Sequencing Center for Infectious Disease"/>
            <person name="Wu L."/>
            <person name="Ma J."/>
        </authorList>
    </citation>
    <scope>NUCLEOTIDE SEQUENCE [LARGE SCALE GENOMIC DNA]</scope>
    <source>
        <strain evidence="3">CECT 8551</strain>
    </source>
</reference>
<organism evidence="2 3">
    <name type="scientific">Belliella kenyensis</name>
    <dbReference type="NCBI Taxonomy" id="1472724"/>
    <lineage>
        <taxon>Bacteria</taxon>
        <taxon>Pseudomonadati</taxon>
        <taxon>Bacteroidota</taxon>
        <taxon>Cytophagia</taxon>
        <taxon>Cytophagales</taxon>
        <taxon>Cyclobacteriaceae</taxon>
        <taxon>Belliella</taxon>
    </lineage>
</organism>
<evidence type="ECO:0000313" key="3">
    <source>
        <dbReference type="Proteomes" id="UP001595766"/>
    </source>
</evidence>